<comment type="caution">
    <text evidence="1">The sequence shown here is derived from an EMBL/GenBank/DDBJ whole genome shotgun (WGS) entry which is preliminary data.</text>
</comment>
<reference evidence="2" key="1">
    <citation type="journal article" date="2019" name="Nat. Commun.">
        <title>The genome of broomcorn millet.</title>
        <authorList>
            <person name="Zou C."/>
            <person name="Miki D."/>
            <person name="Li D."/>
            <person name="Tang Q."/>
            <person name="Xiao L."/>
            <person name="Rajput S."/>
            <person name="Deng P."/>
            <person name="Jia W."/>
            <person name="Huang R."/>
            <person name="Zhang M."/>
            <person name="Sun Y."/>
            <person name="Hu J."/>
            <person name="Fu X."/>
            <person name="Schnable P.S."/>
            <person name="Li F."/>
            <person name="Zhang H."/>
            <person name="Feng B."/>
            <person name="Zhu X."/>
            <person name="Liu R."/>
            <person name="Schnable J.C."/>
            <person name="Zhu J.-K."/>
            <person name="Zhang H."/>
        </authorList>
    </citation>
    <scope>NUCLEOTIDE SEQUENCE [LARGE SCALE GENOMIC DNA]</scope>
</reference>
<evidence type="ECO:0000313" key="1">
    <source>
        <dbReference type="EMBL" id="RLN23674.1"/>
    </source>
</evidence>
<accession>A0A3L6SPJ5</accession>
<dbReference type="OrthoDB" id="687996at2759"/>
<protein>
    <submittedName>
        <fullName evidence="1">Uncharacterized protein</fullName>
    </submittedName>
</protein>
<dbReference type="Proteomes" id="UP000275267">
    <property type="component" value="Unassembled WGS sequence"/>
</dbReference>
<name>A0A3L6SPJ5_PANMI</name>
<dbReference type="EMBL" id="PQIB02000004">
    <property type="protein sequence ID" value="RLN23674.1"/>
    <property type="molecule type" value="Genomic_DNA"/>
</dbReference>
<keyword evidence="2" id="KW-1185">Reference proteome</keyword>
<organism evidence="1 2">
    <name type="scientific">Panicum miliaceum</name>
    <name type="common">Proso millet</name>
    <name type="synonym">Broomcorn millet</name>
    <dbReference type="NCBI Taxonomy" id="4540"/>
    <lineage>
        <taxon>Eukaryota</taxon>
        <taxon>Viridiplantae</taxon>
        <taxon>Streptophyta</taxon>
        <taxon>Embryophyta</taxon>
        <taxon>Tracheophyta</taxon>
        <taxon>Spermatophyta</taxon>
        <taxon>Magnoliopsida</taxon>
        <taxon>Liliopsida</taxon>
        <taxon>Poales</taxon>
        <taxon>Poaceae</taxon>
        <taxon>PACMAD clade</taxon>
        <taxon>Panicoideae</taxon>
        <taxon>Panicodae</taxon>
        <taxon>Paniceae</taxon>
        <taxon>Panicinae</taxon>
        <taxon>Panicum</taxon>
        <taxon>Panicum sect. Panicum</taxon>
    </lineage>
</organism>
<gene>
    <name evidence="1" type="ORF">C2845_PM07G10720</name>
</gene>
<proteinExistence type="predicted"/>
<sequence length="84" mass="9856">MDIEPQFPTKHQGKRKMHFDELNDETEELQLSAIREFKVSYFLVIVDAAIASLTSRFEQLKKFEKIFGFLFNSVNLKSLDDNDL</sequence>
<evidence type="ECO:0000313" key="2">
    <source>
        <dbReference type="Proteomes" id="UP000275267"/>
    </source>
</evidence>
<dbReference type="AlphaFoldDB" id="A0A3L6SPJ5"/>